<evidence type="ECO:0000256" key="1">
    <source>
        <dbReference type="ARBA" id="ARBA00004173"/>
    </source>
</evidence>
<evidence type="ECO:0000256" key="2">
    <source>
        <dbReference type="ARBA" id="ARBA00023128"/>
    </source>
</evidence>
<dbReference type="AlphaFoldDB" id="A0A6A6WB79"/>
<evidence type="ECO:0000313" key="7">
    <source>
        <dbReference type="EMBL" id="KAF2758361.1"/>
    </source>
</evidence>
<comment type="subcellular location">
    <subcellularLocation>
        <location evidence="1">Mitochondrion</location>
    </subcellularLocation>
</comment>
<organism evidence="7 8">
    <name type="scientific">Pseudovirgaria hyperparasitica</name>
    <dbReference type="NCBI Taxonomy" id="470096"/>
    <lineage>
        <taxon>Eukaryota</taxon>
        <taxon>Fungi</taxon>
        <taxon>Dikarya</taxon>
        <taxon>Ascomycota</taxon>
        <taxon>Pezizomycotina</taxon>
        <taxon>Dothideomycetes</taxon>
        <taxon>Dothideomycetes incertae sedis</taxon>
        <taxon>Acrospermales</taxon>
        <taxon>Acrospermaceae</taxon>
        <taxon>Pseudovirgaria</taxon>
    </lineage>
</organism>
<evidence type="ECO:0000256" key="4">
    <source>
        <dbReference type="ARBA" id="ARBA00035682"/>
    </source>
</evidence>
<dbReference type="PANTHER" id="PTHR32035:SF3">
    <property type="entry name" value="SMALL RIBOSOMAL SUBUNIT PROTEIN MS38"/>
    <property type="match status" value="1"/>
</dbReference>
<name>A0A6A6WB79_9PEZI</name>
<feature type="compositionally biased region" description="Basic residues" evidence="5">
    <location>
        <begin position="42"/>
        <end position="51"/>
    </location>
</feature>
<evidence type="ECO:0000256" key="3">
    <source>
        <dbReference type="ARBA" id="ARBA00035647"/>
    </source>
</evidence>
<comment type="similarity">
    <text evidence="3">Belongs to the mitochondrion-specific ribosomal protein mS38 family.</text>
</comment>
<keyword evidence="2" id="KW-0496">Mitochondrion</keyword>
<feature type="compositionally biased region" description="Polar residues" evidence="5">
    <location>
        <begin position="71"/>
        <end position="84"/>
    </location>
</feature>
<evidence type="ECO:0000313" key="8">
    <source>
        <dbReference type="Proteomes" id="UP000799437"/>
    </source>
</evidence>
<protein>
    <recommendedName>
        <fullName evidence="4">Small ribosomal subunit protein mS38</fullName>
    </recommendedName>
</protein>
<feature type="region of interest" description="Disordered" evidence="5">
    <location>
        <begin position="37"/>
        <end position="109"/>
    </location>
</feature>
<evidence type="ECO:0000259" key="6">
    <source>
        <dbReference type="SMART" id="SM01155"/>
    </source>
</evidence>
<keyword evidence="8" id="KW-1185">Reference proteome</keyword>
<feature type="domain" description="Ribosomal protein mS38 C-terminal" evidence="6">
    <location>
        <begin position="328"/>
        <end position="361"/>
    </location>
</feature>
<dbReference type="GeneID" id="54487966"/>
<dbReference type="PANTHER" id="PTHR32035">
    <property type="entry name" value="AURORA KINASE A-INTERACTING PROTEIN"/>
    <property type="match status" value="1"/>
</dbReference>
<dbReference type="Proteomes" id="UP000799437">
    <property type="component" value="Unassembled WGS sequence"/>
</dbReference>
<reference evidence="7" key="1">
    <citation type="journal article" date="2020" name="Stud. Mycol.">
        <title>101 Dothideomycetes genomes: a test case for predicting lifestyles and emergence of pathogens.</title>
        <authorList>
            <person name="Haridas S."/>
            <person name="Albert R."/>
            <person name="Binder M."/>
            <person name="Bloem J."/>
            <person name="Labutti K."/>
            <person name="Salamov A."/>
            <person name="Andreopoulos B."/>
            <person name="Baker S."/>
            <person name="Barry K."/>
            <person name="Bills G."/>
            <person name="Bluhm B."/>
            <person name="Cannon C."/>
            <person name="Castanera R."/>
            <person name="Culley D."/>
            <person name="Daum C."/>
            <person name="Ezra D."/>
            <person name="Gonzalez J."/>
            <person name="Henrissat B."/>
            <person name="Kuo A."/>
            <person name="Liang C."/>
            <person name="Lipzen A."/>
            <person name="Lutzoni F."/>
            <person name="Magnuson J."/>
            <person name="Mondo S."/>
            <person name="Nolan M."/>
            <person name="Ohm R."/>
            <person name="Pangilinan J."/>
            <person name="Park H.-J."/>
            <person name="Ramirez L."/>
            <person name="Alfaro M."/>
            <person name="Sun H."/>
            <person name="Tritt A."/>
            <person name="Yoshinaga Y."/>
            <person name="Zwiers L.-H."/>
            <person name="Turgeon B."/>
            <person name="Goodwin S."/>
            <person name="Spatafora J."/>
            <person name="Crous P."/>
            <person name="Grigoriev I."/>
        </authorList>
    </citation>
    <scope>NUCLEOTIDE SEQUENCE</scope>
    <source>
        <strain evidence="7">CBS 121739</strain>
    </source>
</reference>
<dbReference type="Pfam" id="PF08213">
    <property type="entry name" value="COX24_C"/>
    <property type="match status" value="1"/>
</dbReference>
<dbReference type="EMBL" id="ML996571">
    <property type="protein sequence ID" value="KAF2758361.1"/>
    <property type="molecule type" value="Genomic_DNA"/>
</dbReference>
<evidence type="ECO:0000256" key="5">
    <source>
        <dbReference type="SAM" id="MobiDB-lite"/>
    </source>
</evidence>
<dbReference type="InterPro" id="IPR013177">
    <property type="entry name" value="Ribosomal_mS38_C"/>
</dbReference>
<dbReference type="GO" id="GO:0005739">
    <property type="term" value="C:mitochondrion"/>
    <property type="evidence" value="ECO:0007669"/>
    <property type="project" value="UniProtKB-SubCell"/>
</dbReference>
<dbReference type="SMART" id="SM01155">
    <property type="entry name" value="DUF1713"/>
    <property type="match status" value="1"/>
</dbReference>
<accession>A0A6A6WB79</accession>
<proteinExistence type="inferred from homology"/>
<dbReference type="OrthoDB" id="5364404at2759"/>
<feature type="region of interest" description="Disordered" evidence="5">
    <location>
        <begin position="276"/>
        <end position="295"/>
    </location>
</feature>
<gene>
    <name evidence="7" type="ORF">EJ05DRAFT_499887</name>
</gene>
<dbReference type="RefSeq" id="XP_033600812.1">
    <property type="nucleotide sequence ID" value="XM_033746912.1"/>
</dbReference>
<sequence>MLAPALRRIVQPACAACSTPTQSVSRATGLTITATTQALTHRPLHQRRHSSSKASSPPDEDSKAVPGPSQPAKSSASGKTTVKSSAGRGRPRKALSPSHNIPKVPSTTHLERIDVHTSSCFAMHRPISVTTPFPPASSLESFNSLFDAKPTNFSDVIYTLNDVVESLEAAGQFKEEVDLREPQMQAYGPSGAHMGAPLTTAELEQLLVQCVPFRPPPPPVPVEVPHKAKSASRVQPALRGPPKQKSWSVNVNVTESTDSAGRRTWTFAASEPKAVDGVDPVTESSAATDTTHSRRVANQPFLRRMYARSQDRQAYLQTLGLRLRPKMHLISVKRQRKIKMKKHKYKKLRKRTRIERLKLAARH</sequence>